<sequence>MLIEADSEALVDAERLADVLALVEAELLAEVLALVDAEKLADVDAERLLLSDWDRISFSYRLFEAEPSTPVDSS</sequence>
<dbReference type="AlphaFoldDB" id="A0AA87FAA7"/>
<dbReference type="EMBL" id="AEYY01000001">
    <property type="protein sequence ID" value="EHC03861.1"/>
    <property type="molecule type" value="Genomic_DNA"/>
</dbReference>
<reference evidence="1 2" key="1">
    <citation type="submission" date="2011-03" db="EMBL/GenBank/DDBJ databases">
        <title>Deep-sequencing identification of multiple resistance mechanism for the high antibiotic-resistance strain Streptococcus suis R61.</title>
        <authorList>
            <person name="Hu P."/>
            <person name="Yang M."/>
            <person name="Jin M."/>
            <person name="Xiao J."/>
        </authorList>
    </citation>
    <scope>NUCLEOTIDE SEQUENCE [LARGE SCALE GENOMIC DNA]</scope>
    <source>
        <strain evidence="1 2">R61</strain>
    </source>
</reference>
<accession>A0AA87FAA7</accession>
<organism evidence="1 2">
    <name type="scientific">Streptococcus suis R61</name>
    <dbReference type="NCBI Taxonomy" id="996306"/>
    <lineage>
        <taxon>Bacteria</taxon>
        <taxon>Bacillati</taxon>
        <taxon>Bacillota</taxon>
        <taxon>Bacilli</taxon>
        <taxon>Lactobacillales</taxon>
        <taxon>Streptococcaceae</taxon>
        <taxon>Streptococcus</taxon>
    </lineage>
</organism>
<proteinExistence type="predicted"/>
<comment type="caution">
    <text evidence="1">The sequence shown here is derived from an EMBL/GenBank/DDBJ whole genome shotgun (WGS) entry which is preliminary data.</text>
</comment>
<gene>
    <name evidence="1" type="ORF">SSUR61_0002</name>
</gene>
<protein>
    <submittedName>
        <fullName evidence="1">Uncharacterized protein</fullName>
    </submittedName>
</protein>
<dbReference type="Proteomes" id="UP000004014">
    <property type="component" value="Unassembled WGS sequence"/>
</dbReference>
<evidence type="ECO:0000313" key="1">
    <source>
        <dbReference type="EMBL" id="EHC03861.1"/>
    </source>
</evidence>
<name>A0AA87FAA7_STRSU</name>
<evidence type="ECO:0000313" key="2">
    <source>
        <dbReference type="Proteomes" id="UP000004014"/>
    </source>
</evidence>